<dbReference type="Pfam" id="PF04857">
    <property type="entry name" value="CAF1"/>
    <property type="match status" value="1"/>
</dbReference>
<dbReference type="PANTHER" id="PTHR15092">
    <property type="entry name" value="POLY A -SPECIFIC RIBONUCLEASE/TARGET OF EGR1, MEMBER 1"/>
    <property type="match status" value="1"/>
</dbReference>
<dbReference type="SUPFAM" id="SSF53098">
    <property type="entry name" value="Ribonuclease H-like"/>
    <property type="match status" value="1"/>
</dbReference>
<name>A0A914UMF2_9BILA</name>
<dbReference type="GO" id="GO:1990432">
    <property type="term" value="P:siRNA 3'-end processing"/>
    <property type="evidence" value="ECO:0007669"/>
    <property type="project" value="TreeGrafter"/>
</dbReference>
<dbReference type="GO" id="GO:0005634">
    <property type="term" value="C:nucleus"/>
    <property type="evidence" value="ECO:0007669"/>
    <property type="project" value="TreeGrafter"/>
</dbReference>
<dbReference type="GO" id="GO:1990431">
    <property type="term" value="P:priRNA 3'-end processing"/>
    <property type="evidence" value="ECO:0007669"/>
    <property type="project" value="TreeGrafter"/>
</dbReference>
<dbReference type="WBParaSite" id="PSAMB.scaffold1084size36143.g10803.t1">
    <property type="protein sequence ID" value="PSAMB.scaffold1084size36143.g10803.t1"/>
    <property type="gene ID" value="PSAMB.scaffold1084size36143.g10803"/>
</dbReference>
<dbReference type="InterPro" id="IPR012337">
    <property type="entry name" value="RNaseH-like_sf"/>
</dbReference>
<reference evidence="3" key="1">
    <citation type="submission" date="2022-11" db="UniProtKB">
        <authorList>
            <consortium name="WormBaseParasite"/>
        </authorList>
    </citation>
    <scope>IDENTIFICATION</scope>
</reference>
<dbReference type="GO" id="GO:0003723">
    <property type="term" value="F:RNA binding"/>
    <property type="evidence" value="ECO:0007669"/>
    <property type="project" value="TreeGrafter"/>
</dbReference>
<sequence>MEITSDNFDAVFPHVEECISKAAFIAFDFEFLGLHLNDANRSSLFDSPADRYAKHRAAVLNFPPSQLGIATFSPSKGENAYKVDVFNIYLFKRLASRSVFSCSVSALTFLSNHDFDFNKFISKGVSYANADEMENVRRQMAHDEVDFENFGENFGALMTSLLTQTREILEKAKKEYEFKLDLPHGAVVTGVQRDLLIFALRRKFDNAWFTLRGHELYCRRIARSKRRRWMLHDQSKARALDGICGAGKIVHAIIDARVPLIGHNCLIDFLYLYQYLLADLPESYESWKRTFAQPFPVVFDTRLLATRNKDKLSLHGVNSYSLESLGTYFAQSVSASHFGRQQPDLRLSDAAKKRYQCGAHYHEAGYDALMTGQVFLRMAYFAALQSAKDRPAVQSWRQILFAVRPLGNQLALSMMSTPFVNLAGPDPVYKRPNTIIVRPIKWFGGRLNAGQLKRDLDAFGRGRCDVKVLSSRCALVATNTDVTYSRVFTFLSADEKYRISTCLDDATKGLSSVCFNRSYVVGASIVCLMYVLKPLFLKAIALRSQE</sequence>
<evidence type="ECO:0000313" key="3">
    <source>
        <dbReference type="WBParaSite" id="PSAMB.scaffold1084size36143.g10803.t1"/>
    </source>
</evidence>
<protein>
    <submittedName>
        <fullName evidence="3">Poly(A)-specific ribonuclease</fullName>
    </submittedName>
</protein>
<accession>A0A914UMF2</accession>
<dbReference type="InterPro" id="IPR006941">
    <property type="entry name" value="RNase_CAF1"/>
</dbReference>
<dbReference type="AlphaFoldDB" id="A0A914UMF2"/>
<dbReference type="Gene3D" id="3.30.420.10">
    <property type="entry name" value="Ribonuclease H-like superfamily/Ribonuclease H"/>
    <property type="match status" value="1"/>
</dbReference>
<organism evidence="2 3">
    <name type="scientific">Plectus sambesii</name>
    <dbReference type="NCBI Taxonomy" id="2011161"/>
    <lineage>
        <taxon>Eukaryota</taxon>
        <taxon>Metazoa</taxon>
        <taxon>Ecdysozoa</taxon>
        <taxon>Nematoda</taxon>
        <taxon>Chromadorea</taxon>
        <taxon>Plectida</taxon>
        <taxon>Plectina</taxon>
        <taxon>Plectoidea</taxon>
        <taxon>Plectidae</taxon>
        <taxon>Plectus</taxon>
    </lineage>
</organism>
<dbReference type="GO" id="GO:0005783">
    <property type="term" value="C:endoplasmic reticulum"/>
    <property type="evidence" value="ECO:0007669"/>
    <property type="project" value="TreeGrafter"/>
</dbReference>
<dbReference type="Proteomes" id="UP000887566">
    <property type="component" value="Unplaced"/>
</dbReference>
<evidence type="ECO:0000313" key="2">
    <source>
        <dbReference type="Proteomes" id="UP000887566"/>
    </source>
</evidence>
<dbReference type="GO" id="GO:0000175">
    <property type="term" value="F:3'-5'-RNA exonuclease activity"/>
    <property type="evidence" value="ECO:0007669"/>
    <property type="project" value="TreeGrafter"/>
</dbReference>
<dbReference type="InterPro" id="IPR051181">
    <property type="entry name" value="CAF1_poly(A)_ribonucleases"/>
</dbReference>
<keyword evidence="2" id="KW-1185">Reference proteome</keyword>
<dbReference type="PANTHER" id="PTHR15092:SF22">
    <property type="entry name" value="POLY(A)-SPECIFIC RIBONUCLEASE PNLDC1"/>
    <property type="match status" value="1"/>
</dbReference>
<evidence type="ECO:0000256" key="1">
    <source>
        <dbReference type="ARBA" id="ARBA00008372"/>
    </source>
</evidence>
<dbReference type="GO" id="GO:0000289">
    <property type="term" value="P:nuclear-transcribed mRNA poly(A) tail shortening"/>
    <property type="evidence" value="ECO:0007669"/>
    <property type="project" value="TreeGrafter"/>
</dbReference>
<comment type="similarity">
    <text evidence="1">Belongs to the CAF1 family.</text>
</comment>
<dbReference type="InterPro" id="IPR036397">
    <property type="entry name" value="RNaseH_sf"/>
</dbReference>
<proteinExistence type="inferred from homology"/>